<dbReference type="GO" id="GO:0045735">
    <property type="term" value="F:nutrient reservoir activity"/>
    <property type="evidence" value="ECO:0007669"/>
    <property type="project" value="UniProtKB-KW"/>
</dbReference>
<dbReference type="PANTHER" id="PTHR23345:SF15">
    <property type="entry name" value="VITELLOGENIN 1-RELATED"/>
    <property type="match status" value="1"/>
</dbReference>
<evidence type="ECO:0000313" key="8">
    <source>
        <dbReference type="EMBL" id="KAF0306763.1"/>
    </source>
</evidence>
<evidence type="ECO:0000256" key="4">
    <source>
        <dbReference type="ARBA" id="ARBA00023180"/>
    </source>
</evidence>
<dbReference type="Gene3D" id="2.30.230.10">
    <property type="entry name" value="Lipovitellin, beta-sheet shell regions, chain A"/>
    <property type="match status" value="1"/>
</dbReference>
<evidence type="ECO:0000256" key="5">
    <source>
        <dbReference type="PROSITE-ProRule" id="PRU00557"/>
    </source>
</evidence>
<dbReference type="Pfam" id="PF01347">
    <property type="entry name" value="Vitellogenin_N"/>
    <property type="match status" value="1"/>
</dbReference>
<dbReference type="InterPro" id="IPR015816">
    <property type="entry name" value="Vitellinogen_b-sht_N"/>
</dbReference>
<evidence type="ECO:0000256" key="3">
    <source>
        <dbReference type="ARBA" id="ARBA00023157"/>
    </source>
</evidence>
<keyword evidence="1 6" id="KW-0732">Signal</keyword>
<dbReference type="SMART" id="SM01169">
    <property type="entry name" value="DUF1943"/>
    <property type="match status" value="1"/>
</dbReference>
<dbReference type="InterPro" id="IPR015819">
    <property type="entry name" value="Lipid_transp_b-sht_shell"/>
</dbReference>
<dbReference type="SUPFAM" id="SSF56968">
    <property type="entry name" value="Lipovitellin-phosvitin complex, beta-sheet shell regions"/>
    <property type="match status" value="2"/>
</dbReference>
<dbReference type="OrthoDB" id="6484170at2759"/>
<dbReference type="PANTHER" id="PTHR23345">
    <property type="entry name" value="VITELLOGENIN-RELATED"/>
    <property type="match status" value="1"/>
</dbReference>
<gene>
    <name evidence="8" type="primary">APLP_1</name>
    <name evidence="8" type="ORF">FJT64_021813</name>
</gene>
<dbReference type="Pfam" id="PF09172">
    <property type="entry name" value="Vit_open_b-sht"/>
    <property type="match status" value="1"/>
</dbReference>
<comment type="caution">
    <text evidence="8">The sequence shown here is derived from an EMBL/GenBank/DDBJ whole genome shotgun (WGS) entry which is preliminary data.</text>
</comment>
<dbReference type="Proteomes" id="UP000440578">
    <property type="component" value="Unassembled WGS sequence"/>
</dbReference>
<dbReference type="EMBL" id="VIIS01000633">
    <property type="protein sequence ID" value="KAF0306763.1"/>
    <property type="molecule type" value="Genomic_DNA"/>
</dbReference>
<dbReference type="Gene3D" id="1.25.10.20">
    <property type="entry name" value="Vitellinogen, superhelical"/>
    <property type="match status" value="1"/>
</dbReference>
<protein>
    <submittedName>
        <fullName evidence="8">Apolipophorin</fullName>
    </submittedName>
</protein>
<evidence type="ECO:0000259" key="7">
    <source>
        <dbReference type="PROSITE" id="PS51211"/>
    </source>
</evidence>
<dbReference type="InterPro" id="IPR011030">
    <property type="entry name" value="Lipovitellin_superhlx_dom"/>
</dbReference>
<dbReference type="SUPFAM" id="SSF48431">
    <property type="entry name" value="Lipovitellin-phosvitin complex, superhelical domain"/>
    <property type="match status" value="1"/>
</dbReference>
<feature type="signal peptide" evidence="6">
    <location>
        <begin position="1"/>
        <end position="17"/>
    </location>
</feature>
<dbReference type="InterPro" id="IPR015817">
    <property type="entry name" value="Vitellinogen_open_b-sht_sub1"/>
</dbReference>
<evidence type="ECO:0000256" key="2">
    <source>
        <dbReference type="ARBA" id="ARBA00022761"/>
    </source>
</evidence>
<sequence length="3926" mass="437408">MRRAAILVAFLATGALSVPTGERKDVTTCARVCEDPTGAGGPFQPGSTHVFDYTSDVVTTLAGATDEESRLHVTATAEVTASTACDLTLQLRDVSLQDSDPKNANNRQDVDNMALFKQELERRPLHFSYQNGAIRHLCSDPAEPVWVVNFKRGVLSTLVTVDSMTGTEETVRQEEDVSGRCSARYSVSEHGESLLITKRKDLLTCSGRGHLVSSLQSTPYSSGADVQSLPLLKSTLQCDQKVHQGRLVSSVCHESHMFKPFSHGENGAVTRTTVTLSERTIRSAGKWWWQSSDAEMPTTRTSLMFDHTDAELTQHDRVPAAVELLNQLQEKTADNVRPDVPRLFTRLVHMLRHFTEDGLRQVDAQLESGSAAKRYFVDALPLAGSAPALALMKDMILAGLVNEETTDRWMTSLAFVHEPSVEMVAAVAPLLEARDVRRQTLLGVSSLVHHYCKTNVDCIDEAAVRSVVAQLERTLGSGCRAVSEDEEMKMLTALKALGNAGRLVDGSAKLRACFQDEENSMDVRLAAIRAFRRMPCSVVTESGLMKTFANPGEDTEVRVAAYLAVMQCPSYDIVDKVQEVLSAETVNQVSSFVWSHLTNMQETSDPNKSYMKSLLYNIKLADKFNTDMRKFSRYFEKTMFSESMNAGATVDANVVFAADSYIPRSGMFNLTVDLFGEAFNLLEVGGRVEGLQDLSESLFGDNGIYPQETISQLMKTMQGRQDNTRSARRIQTSQASAYMKIFGNELHFGKYDSLNELVASMGAKNPLDFLQKLAKDMDWTENYQFLDSSYTVPTIAGFPFTLKATGTATLSLKTGGSFDVQSWRQVNINGHIKPSAAVEIMSEMTVNAHIAHTGLKMNTNLHTSTILDGHAVVNGGELVSVRINMPRDKVEVLDVSTRFHSVFRNKARKLEMYTDNRYELKSCSDKYISTELLGVNFCADVSYSRGTNSLPSCLFSGPLTARFTVEKTDTIKAFEFEYQHSNEQGLRKSTFVIDTVGSAVDRRISVDYLINFDSSEFKAGFHTPIKSMDVSGALDLAGRTKRVDLSLKMDDRELFGVTSSLAVDDTAVSVRYTPSLSIRSSGDELANFQGNLIANKNKHKYSVDLTITKVFQSPLVFKGGLNEADGTYTVTTSMESFLLDGNMKGTFRVAGDNLLIQTNTEYSFANGQPQTIAVNAKLSQSEQDDEKAYRLFVDTKFSGMPMLDCQLRAERRVRSDSCQSSVTLIRGERTYELSSGLEFSRGKVGANVGFAAQHWDIDFKLGGNADFSEYNKVMVTGEAQLNQDYFAKTKVGLNYKSEESGFHYGVNAELALPRSTYIVNTGVRQEENSGHLRVVARHETNEEVSEVALVGALSLDAEELGGELTLSMPHFPRYELSARLVPGTGGLYLARAVAQAGPRVYTLGAELKTAQRPYELDLLFERPGDRRMSARVTALVTGDRPEVTVDLRFGRRITAVLAGNLYPSENTANLEIFWNKDVDDTERASVEVLLRETDVSASLKYPGRQIKLIGALHVDTWTAELSYAPGKVIRAEGNVPQDDSFVRVNVNTPLEGFTTLSLTYTKKPNQDYSSNPLDFEIVGRLEEQEARLVGHLLLHSAIETRLELFTPVPGWEKSQLSFRYLLDYNRFDGRVLLAKNDDEVALGGSFEMRQDLLLSKIHAALDLALPIDAFRKGKVGFDLKFGDAHLDGGVLVQWKDTREHELSVSLTSQHSFDHEAHMDSVLTIHTPFEGFEVMSSHLKFSSRAGHFHALMNMIHADVKMINFEVLSTKGFPTDNVKFVFNCAFCPLEILYEGNFGLETSHTGSVSTHWYGKELSFSFKQDQTMPREGSARSDVAASLVLPIDPSRYAMKITREVDISAHEVSEQSEFSWGSKKIANEMTVKWDAKMNDEDSLESLSFTGTGKLTTPFQGWESVEISHTSKVTKLNTRPSYSGYTKYVNNEGKTVEITDRMEFEDSLNWLLQRDITSESRWVSSATHSIRMSGEPSSVQLTVNSQMADETAQLQYSHQLRDIQFSASVSGNWFGCPTRGLKVAVRNAAEAVYPSLDITYDEGKTIRMYGSISKSLEKGQSSVTLEAPFTDRAVLSIEHDCDYNTKKFTVDYLHGDKRYVFDVDASTKRYLTSDAKLAIKFSSPPTCMGEGSIVFKYDMEDELKLKGMVTFNDWKMSTKSKLGMMKGHFTVNTPYTGYTLLSASYLFKGDEGEIRLKKEDAQILAVLSRAFSGSESTYIMRVNTPCAGYESMTLSINKPMNENRFNAEYQRGRLASISITTEYEISAPVFSISAEAQSTIEGFSTSGLYISYNMFDQEARFVLSKENKKIDTKVVVGLSALYSELSVEYSNTLLDFGLPQQLTVTGMYNVRDVKKSMELAVIKGEERFVFNAEAQLEDELNLFTVTINTPIDGYESAKLEARLHLTDSKILAKLELSKNEDILKAVFHAKRDEDTVGASVALHTPWEAYRLTTLSAEYGMGSLGGYVKLVAERNSDSYEIKGTMEEKDETVLLVLTTPFTGFERISTEGSFSKKDSGVHALLVLSRNQDEIRLALKTEVSWTKSKVSLDITTPFPGARFLGATAMYDIQSEQKTANVLVAVNEMHYGVNLFAYMKRGAATGLVELNTPVEDWENVKYQVTYDINNDEKVIEISYEKNGVKQVIAGRGSYDGENAYIDVITPLNGYENMGINGRYVNRRGKREAGYDAHVNDHRHRLYVLYERKGLESATLKVETPIEGMHSISVDARSQEFPDGMGYYINTNRDGKRNTIEIRTVKDDDSIGADISIQSYIEGLENVRLSGNIVTRGRRRSFSFKSVRGESQAEISGQIVMKRRSGKGKFKVNLPMIEEWGDIDASFEYDLGRTKTFQLTSTRGGVTREYSGSLQYSDTSFAVTLNTPFDGFETLSAEASRTEGPDGTITADIKLTRGDRKVKIDYNYNLSGSDGSGYVKITTPYDDFRTIKTSLSYNIGASSRTFEFMAQRDARKWHLKTSRSWADGEDHASLELHTPIEEISEVKIERNFNLQNLKAMTYNAAYERNGRKFSLSGTGSIKRKGKEASFDVSVSTPLEIGSLGATIAYDFASKPRTINGKVTAGNRYASLTASLAADGGSVSLVTTNEMLPKADFVYTADVSASKRSVQASLTLYDGRKLELDYLADYSRKNKANGHIYVQSTTFGDRKLIWDYATPKDDFAANLKYTSPNGNLDWSVTVDGKRYVQRKIVVKSSIESEIYTSSWMATIHYNTKNGFTTKNKLVYNGKTYSLNFDAKEVNGKREVSLSYSGQLLKGLQIEGTWTLPSNPAPKKEFDISYKRGPKEGSLKGSFQVSPGGKSGSVDIKITTPFKVVKSLDVDGSWDFILPNRILNINYNRNGGKTYSLDFVASRQEEEGKPYGQYRLSVTTPPLEMRPNVFVSEHSIEVTFDMRYGTMFKWVVTSPIEEELLIDVKQSGNVRTVKAHYRYNDEIGLTPYMPPYVNIDFNSKRTNRRAGPKIDMTLNTNFEGFEDIEVNIDVSRGRPKSTVKVNYRRGTRTADMTAEFEMNQAGGGIRFDIKTPIEGFEQVSISGSYAKEPNYALNLDYSRGEKYVKVTSSLQYNAERSYGQLQSGSVDARFKLDSFITMPIDLLVTLDGSMEAQPRRSGQFKLVATLNGDTYSVDHQVSRAEAGRRTARMVILTPFKGPFKKIVYNADVSTAANKATISLEYGRKRIDLDVSWFAGEGRQYGAEIRLNTPYKPVQAVELDAKATLQPRGDVVDVLVHYRRGQKMVHVTGTVQPFAVDLHFETPTFGNFGVKGGYTPLDSALKVEAIVSLASGRDIGGSVTVKPGFRAKDMQLTIDIRTPVEGFERLGFDIAYTNIDNSNIMRVAFESPMTKRVELSFELTNLTDDYSTDFRAGVTTNYLGNAFTFKTTILRDRHGMKYELEIESPFHILPSFKITGRR</sequence>
<feature type="chain" id="PRO_5025623734" evidence="6">
    <location>
        <begin position="18"/>
        <end position="3926"/>
    </location>
</feature>
<evidence type="ECO:0000313" key="9">
    <source>
        <dbReference type="Proteomes" id="UP000440578"/>
    </source>
</evidence>
<feature type="domain" description="Vitellogenin" evidence="7">
    <location>
        <begin position="43"/>
        <end position="666"/>
    </location>
</feature>
<keyword evidence="3" id="KW-1015">Disulfide bond</keyword>
<organism evidence="8 9">
    <name type="scientific">Amphibalanus amphitrite</name>
    <name type="common">Striped barnacle</name>
    <name type="synonym">Balanus amphitrite</name>
    <dbReference type="NCBI Taxonomy" id="1232801"/>
    <lineage>
        <taxon>Eukaryota</taxon>
        <taxon>Metazoa</taxon>
        <taxon>Ecdysozoa</taxon>
        <taxon>Arthropoda</taxon>
        <taxon>Crustacea</taxon>
        <taxon>Multicrustacea</taxon>
        <taxon>Cirripedia</taxon>
        <taxon>Thoracica</taxon>
        <taxon>Thoracicalcarea</taxon>
        <taxon>Balanomorpha</taxon>
        <taxon>Balanoidea</taxon>
        <taxon>Balanidae</taxon>
        <taxon>Amphibalaninae</taxon>
        <taxon>Amphibalanus</taxon>
    </lineage>
</organism>
<dbReference type="Gene3D" id="2.20.50.20">
    <property type="entry name" value="Lipovitellin. Chain A, domain 3"/>
    <property type="match status" value="1"/>
</dbReference>
<dbReference type="InterPro" id="IPR015255">
    <property type="entry name" value="Vitellinogen_open_b-sht"/>
</dbReference>
<name>A0A6A4WKX6_AMPAM</name>
<comment type="caution">
    <text evidence="5">Lacks conserved residue(s) required for the propagation of feature annotation.</text>
</comment>
<accession>A0A6A4WKX6</accession>
<dbReference type="PROSITE" id="PS51211">
    <property type="entry name" value="VITELLOGENIN"/>
    <property type="match status" value="1"/>
</dbReference>
<dbReference type="SMART" id="SM00638">
    <property type="entry name" value="LPD_N"/>
    <property type="match status" value="1"/>
</dbReference>
<dbReference type="InterPro" id="IPR001747">
    <property type="entry name" value="Vitellogenin_N"/>
</dbReference>
<dbReference type="InterPro" id="IPR050733">
    <property type="entry name" value="Vitellogenin/Apolipophorin"/>
</dbReference>
<evidence type="ECO:0000256" key="6">
    <source>
        <dbReference type="SAM" id="SignalP"/>
    </source>
</evidence>
<evidence type="ECO:0000256" key="1">
    <source>
        <dbReference type="ARBA" id="ARBA00022729"/>
    </source>
</evidence>
<reference evidence="8 9" key="1">
    <citation type="submission" date="2019-07" db="EMBL/GenBank/DDBJ databases">
        <title>Draft genome assembly of a fouling barnacle, Amphibalanus amphitrite (Darwin, 1854): The first reference genome for Thecostraca.</title>
        <authorList>
            <person name="Kim W."/>
        </authorList>
    </citation>
    <scope>NUCLEOTIDE SEQUENCE [LARGE SCALE GENOMIC DNA]</scope>
    <source>
        <strain evidence="8">SNU_AA5</strain>
        <tissue evidence="8">Soma without cirri and trophi</tissue>
    </source>
</reference>
<proteinExistence type="predicted"/>
<keyword evidence="4" id="KW-0325">Glycoprotein</keyword>
<keyword evidence="2" id="KW-0758">Storage protein</keyword>
<dbReference type="GO" id="GO:0005319">
    <property type="term" value="F:lipid transporter activity"/>
    <property type="evidence" value="ECO:0007669"/>
    <property type="project" value="InterPro"/>
</dbReference>
<dbReference type="Gene3D" id="2.20.80.10">
    <property type="entry name" value="Lipovitellin-phosvitin complex, chain A, domain 4"/>
    <property type="match status" value="1"/>
</dbReference>
<keyword evidence="9" id="KW-1185">Reference proteome</keyword>